<accession>A0ABT3FXY2</accession>
<gene>
    <name evidence="2" type="ORF">OJ996_02525</name>
</gene>
<dbReference type="Gene3D" id="3.10.560.10">
    <property type="entry name" value="Outer membrane lipoprotein wza domain like"/>
    <property type="match status" value="1"/>
</dbReference>
<dbReference type="Pfam" id="PF10531">
    <property type="entry name" value="SLBB"/>
    <property type="match status" value="1"/>
</dbReference>
<evidence type="ECO:0000259" key="1">
    <source>
        <dbReference type="Pfam" id="PF10531"/>
    </source>
</evidence>
<dbReference type="EMBL" id="JAPDDR010000001">
    <property type="protein sequence ID" value="MCW1912430.1"/>
    <property type="molecule type" value="Genomic_DNA"/>
</dbReference>
<dbReference type="PANTHER" id="PTHR33619">
    <property type="entry name" value="POLYSACCHARIDE EXPORT PROTEIN GFCE-RELATED"/>
    <property type="match status" value="1"/>
</dbReference>
<dbReference type="PANTHER" id="PTHR33619:SF3">
    <property type="entry name" value="POLYSACCHARIDE EXPORT PROTEIN GFCE-RELATED"/>
    <property type="match status" value="1"/>
</dbReference>
<evidence type="ECO:0000313" key="2">
    <source>
        <dbReference type="EMBL" id="MCW1912430.1"/>
    </source>
</evidence>
<name>A0ABT3FXY2_9BACT</name>
<dbReference type="InterPro" id="IPR019554">
    <property type="entry name" value="Soluble_ligand-bd"/>
</dbReference>
<dbReference type="RefSeq" id="WP_264510811.1">
    <property type="nucleotide sequence ID" value="NZ_JAPDDR010000001.1"/>
</dbReference>
<evidence type="ECO:0000313" key="3">
    <source>
        <dbReference type="Proteomes" id="UP001165653"/>
    </source>
</evidence>
<dbReference type="Proteomes" id="UP001165653">
    <property type="component" value="Unassembled WGS sequence"/>
</dbReference>
<protein>
    <submittedName>
        <fullName evidence="2">SLBB domain-containing protein</fullName>
    </submittedName>
</protein>
<reference evidence="2" key="1">
    <citation type="submission" date="2022-10" db="EMBL/GenBank/DDBJ databases">
        <title>Luteolibacter sp. GHJ8, whole genome shotgun sequencing project.</title>
        <authorList>
            <person name="Zhao G."/>
            <person name="Shen L."/>
        </authorList>
    </citation>
    <scope>NUCLEOTIDE SEQUENCE</scope>
    <source>
        <strain evidence="2">GHJ8</strain>
    </source>
</reference>
<sequence>MNHGFGEGLAPGDSIKLTLRGVGSEEQEKVNGNYKLGQSGGVRLPMLETLLNAKGLTPEQFARSAEKAYREQGIYTQPAIEIEAIVGGEKGEAASMVSVGGQVKNAGDSEYRKGLTLLQAINAAGGRNEFGGRNVMLVREGKSYWLDYLNLKHKNLPLRPNDALQVEQRGAISDRWKGDEASVKGLFE</sequence>
<dbReference type="InterPro" id="IPR049712">
    <property type="entry name" value="Poly_export"/>
</dbReference>
<organism evidence="2 3">
    <name type="scientific">Luteolibacter rhizosphaerae</name>
    <dbReference type="NCBI Taxonomy" id="2989719"/>
    <lineage>
        <taxon>Bacteria</taxon>
        <taxon>Pseudomonadati</taxon>
        <taxon>Verrucomicrobiota</taxon>
        <taxon>Verrucomicrobiia</taxon>
        <taxon>Verrucomicrobiales</taxon>
        <taxon>Verrucomicrobiaceae</taxon>
        <taxon>Luteolibacter</taxon>
    </lineage>
</organism>
<proteinExistence type="predicted"/>
<comment type="caution">
    <text evidence="2">The sequence shown here is derived from an EMBL/GenBank/DDBJ whole genome shotgun (WGS) entry which is preliminary data.</text>
</comment>
<keyword evidence="3" id="KW-1185">Reference proteome</keyword>
<feature type="domain" description="Soluble ligand binding" evidence="1">
    <location>
        <begin position="96"/>
        <end position="145"/>
    </location>
</feature>